<protein>
    <submittedName>
        <fullName evidence="2">Uncharacterized protein</fullName>
    </submittedName>
</protein>
<proteinExistence type="predicted"/>
<keyword evidence="3" id="KW-1185">Reference proteome</keyword>
<feature type="signal peptide" evidence="1">
    <location>
        <begin position="1"/>
        <end position="17"/>
    </location>
</feature>
<organism evidence="2 3">
    <name type="scientific">Fasciolopsis buskii</name>
    <dbReference type="NCBI Taxonomy" id="27845"/>
    <lineage>
        <taxon>Eukaryota</taxon>
        <taxon>Metazoa</taxon>
        <taxon>Spiralia</taxon>
        <taxon>Lophotrochozoa</taxon>
        <taxon>Platyhelminthes</taxon>
        <taxon>Trematoda</taxon>
        <taxon>Digenea</taxon>
        <taxon>Plagiorchiida</taxon>
        <taxon>Echinostomata</taxon>
        <taxon>Echinostomatoidea</taxon>
        <taxon>Fasciolidae</taxon>
        <taxon>Fasciolopsis</taxon>
    </lineage>
</organism>
<dbReference type="Proteomes" id="UP000728185">
    <property type="component" value="Unassembled WGS sequence"/>
</dbReference>
<name>A0A8E0VKI9_9TREM</name>
<evidence type="ECO:0000313" key="3">
    <source>
        <dbReference type="Proteomes" id="UP000728185"/>
    </source>
</evidence>
<keyword evidence="1" id="KW-0732">Signal</keyword>
<reference evidence="2" key="1">
    <citation type="submission" date="2019-05" db="EMBL/GenBank/DDBJ databases">
        <title>Annotation for the trematode Fasciolopsis buski.</title>
        <authorList>
            <person name="Choi Y.-J."/>
        </authorList>
    </citation>
    <scope>NUCLEOTIDE SEQUENCE</scope>
    <source>
        <strain evidence="2">HT</strain>
        <tissue evidence="2">Whole worm</tissue>
    </source>
</reference>
<dbReference type="EMBL" id="LUCM01004278">
    <property type="protein sequence ID" value="KAA0194587.1"/>
    <property type="molecule type" value="Genomic_DNA"/>
</dbReference>
<accession>A0A8E0VKI9</accession>
<evidence type="ECO:0000313" key="2">
    <source>
        <dbReference type="EMBL" id="KAA0194587.1"/>
    </source>
</evidence>
<evidence type="ECO:0000256" key="1">
    <source>
        <dbReference type="SAM" id="SignalP"/>
    </source>
</evidence>
<dbReference type="AlphaFoldDB" id="A0A8E0VKI9"/>
<gene>
    <name evidence="2" type="ORF">FBUS_04975</name>
</gene>
<dbReference type="OrthoDB" id="10407768at2759"/>
<sequence length="113" mass="13041">MIGLCLALSALMICSQAQLYNVPGDDLFDYDDDASALYSPQLMHRDRRFLLGMGMPGPRRKFHRTRRSEDDLEGDYEDGDVQKRFLLGLPARTLQRHNRKRFLLGLPARTRMA</sequence>
<feature type="chain" id="PRO_5034498366" evidence="1">
    <location>
        <begin position="18"/>
        <end position="113"/>
    </location>
</feature>
<comment type="caution">
    <text evidence="2">The sequence shown here is derived from an EMBL/GenBank/DDBJ whole genome shotgun (WGS) entry which is preliminary data.</text>
</comment>